<feature type="domain" description="Major facilitator superfamily (MFS) profile" evidence="6">
    <location>
        <begin position="30"/>
        <end position="420"/>
    </location>
</feature>
<dbReference type="EMBL" id="FNTH01000001">
    <property type="protein sequence ID" value="SED89632.1"/>
    <property type="molecule type" value="Genomic_DNA"/>
</dbReference>
<keyword evidence="2 5" id="KW-0812">Transmembrane</keyword>
<evidence type="ECO:0000256" key="5">
    <source>
        <dbReference type="SAM" id="Phobius"/>
    </source>
</evidence>
<dbReference type="SUPFAM" id="SSF103473">
    <property type="entry name" value="MFS general substrate transporter"/>
    <property type="match status" value="1"/>
</dbReference>
<dbReference type="Proteomes" id="UP000198992">
    <property type="component" value="Unassembled WGS sequence"/>
</dbReference>
<dbReference type="PROSITE" id="PS50850">
    <property type="entry name" value="MFS"/>
    <property type="match status" value="1"/>
</dbReference>
<dbReference type="GO" id="GO:0005886">
    <property type="term" value="C:plasma membrane"/>
    <property type="evidence" value="ECO:0007669"/>
    <property type="project" value="TreeGrafter"/>
</dbReference>
<dbReference type="PROSITE" id="PS00216">
    <property type="entry name" value="SUGAR_TRANSPORT_1"/>
    <property type="match status" value="1"/>
</dbReference>
<dbReference type="InterPro" id="IPR036259">
    <property type="entry name" value="MFS_trans_sf"/>
</dbReference>
<evidence type="ECO:0000256" key="2">
    <source>
        <dbReference type="ARBA" id="ARBA00022692"/>
    </source>
</evidence>
<feature type="transmembrane region" description="Helical" evidence="5">
    <location>
        <begin position="67"/>
        <end position="88"/>
    </location>
</feature>
<dbReference type="GO" id="GO:0046943">
    <property type="term" value="F:carboxylic acid transmembrane transporter activity"/>
    <property type="evidence" value="ECO:0007669"/>
    <property type="project" value="TreeGrafter"/>
</dbReference>
<dbReference type="InterPro" id="IPR005829">
    <property type="entry name" value="Sugar_transporter_CS"/>
</dbReference>
<dbReference type="PROSITE" id="PS00217">
    <property type="entry name" value="SUGAR_TRANSPORT_2"/>
    <property type="match status" value="1"/>
</dbReference>
<dbReference type="InterPro" id="IPR011701">
    <property type="entry name" value="MFS"/>
</dbReference>
<dbReference type="RefSeq" id="WP_171947983.1">
    <property type="nucleotide sequence ID" value="NZ_FNTH01000001.1"/>
</dbReference>
<sequence length="431" mass="47689">MSGTLNSSLEINSSLEVPWWKEPTKDQWLAWVAAWLGWTLDAFDFTMFLLIMVPISQEFHVPLTEVAFVLSVTLWLRLVGAVGSGWLADRVGRKIPLMISILWYSLSNFAAGFSPTFTYLFIFRALLGIGMGGEWPAGAALAMETWPVRSRGLMGGVLQGSWGLGFMLSSAIYGLFYSYIGWRGMLWVGVLPALSVFYVRKYVKEPPVWLENRRRQRVEQREVRAPLISIFKRGVLANTLTACVWLAGGFVAYYSVNALFATYLQKELHLSPGQVATPIFFANLGLFLSTCGWGWWSDRFGRRAAIIIPALIALPLAPLYLLSSDFLWIALGFIAQGMCAGGGMHGQMVPYLNERFPTEIRATAAAFCYHQGAIFGGFVPLVLTFVAERYGTGLALPMIVGTWIGCLAWTAAAFYGPETKGKLLVPDLVVA</sequence>
<dbReference type="PANTHER" id="PTHR23508:SF10">
    <property type="entry name" value="CARBOXYLIC ACID TRANSPORTER PROTEIN HOMOLOG"/>
    <property type="match status" value="1"/>
</dbReference>
<dbReference type="PANTHER" id="PTHR23508">
    <property type="entry name" value="CARBOXYLIC ACID TRANSPORTER PROTEIN HOMOLOG"/>
    <property type="match status" value="1"/>
</dbReference>
<dbReference type="InterPro" id="IPR020846">
    <property type="entry name" value="MFS_dom"/>
</dbReference>
<feature type="transmembrane region" description="Helical" evidence="5">
    <location>
        <begin position="393"/>
        <end position="415"/>
    </location>
</feature>
<protein>
    <submittedName>
        <fullName evidence="7">MFS transporter, SHS family, lactate transporter</fullName>
    </submittedName>
</protein>
<feature type="transmembrane region" description="Helical" evidence="5">
    <location>
        <begin position="303"/>
        <end position="321"/>
    </location>
</feature>
<feature type="transmembrane region" description="Helical" evidence="5">
    <location>
        <begin position="275"/>
        <end position="296"/>
    </location>
</feature>
<evidence type="ECO:0000259" key="6">
    <source>
        <dbReference type="PROSITE" id="PS50850"/>
    </source>
</evidence>
<feature type="transmembrane region" description="Helical" evidence="5">
    <location>
        <begin position="28"/>
        <end position="55"/>
    </location>
</feature>
<accession>A0A1H5EES7</accession>
<reference evidence="7 8" key="1">
    <citation type="submission" date="2016-10" db="EMBL/GenBank/DDBJ databases">
        <authorList>
            <person name="de Groot N.N."/>
        </authorList>
    </citation>
    <scope>NUCLEOTIDE SEQUENCE [LARGE SCALE GENOMIC DNA]</scope>
    <source>
        <strain evidence="7 8">MT12</strain>
    </source>
</reference>
<feature type="transmembrane region" description="Helical" evidence="5">
    <location>
        <begin position="367"/>
        <end position="387"/>
    </location>
</feature>
<comment type="subcellular location">
    <subcellularLocation>
        <location evidence="1">Membrane</location>
        <topology evidence="1">Multi-pass membrane protein</topology>
    </subcellularLocation>
</comment>
<dbReference type="AlphaFoldDB" id="A0A1H5EES7"/>
<dbReference type="Pfam" id="PF07690">
    <property type="entry name" value="MFS_1"/>
    <property type="match status" value="1"/>
</dbReference>
<feature type="transmembrane region" description="Helical" evidence="5">
    <location>
        <begin position="235"/>
        <end position="255"/>
    </location>
</feature>
<feature type="transmembrane region" description="Helical" evidence="5">
    <location>
        <begin position="327"/>
        <end position="346"/>
    </location>
</feature>
<name>A0A1H5EES7_9BRAD</name>
<keyword evidence="3 5" id="KW-1133">Transmembrane helix</keyword>
<evidence type="ECO:0000313" key="8">
    <source>
        <dbReference type="Proteomes" id="UP000198992"/>
    </source>
</evidence>
<evidence type="ECO:0000256" key="1">
    <source>
        <dbReference type="ARBA" id="ARBA00004141"/>
    </source>
</evidence>
<proteinExistence type="predicted"/>
<organism evidence="7 8">
    <name type="scientific">Bradyrhizobium erythrophlei</name>
    <dbReference type="NCBI Taxonomy" id="1437360"/>
    <lineage>
        <taxon>Bacteria</taxon>
        <taxon>Pseudomonadati</taxon>
        <taxon>Pseudomonadota</taxon>
        <taxon>Alphaproteobacteria</taxon>
        <taxon>Hyphomicrobiales</taxon>
        <taxon>Nitrobacteraceae</taxon>
        <taxon>Bradyrhizobium</taxon>
    </lineage>
</organism>
<evidence type="ECO:0000256" key="3">
    <source>
        <dbReference type="ARBA" id="ARBA00022989"/>
    </source>
</evidence>
<gene>
    <name evidence="7" type="ORF">SAMN05444164_6200</name>
</gene>
<feature type="transmembrane region" description="Helical" evidence="5">
    <location>
        <begin position="95"/>
        <end position="113"/>
    </location>
</feature>
<dbReference type="Gene3D" id="1.20.1250.20">
    <property type="entry name" value="MFS general substrate transporter like domains"/>
    <property type="match status" value="3"/>
</dbReference>
<keyword evidence="4 5" id="KW-0472">Membrane</keyword>
<evidence type="ECO:0000313" key="7">
    <source>
        <dbReference type="EMBL" id="SED89632.1"/>
    </source>
</evidence>
<feature type="transmembrane region" description="Helical" evidence="5">
    <location>
        <begin position="153"/>
        <end position="174"/>
    </location>
</feature>
<evidence type="ECO:0000256" key="4">
    <source>
        <dbReference type="ARBA" id="ARBA00023136"/>
    </source>
</evidence>